<feature type="DNA-binding region" description="H-T-H motif" evidence="4">
    <location>
        <begin position="30"/>
        <end position="49"/>
    </location>
</feature>
<keyword evidence="3" id="KW-0804">Transcription</keyword>
<dbReference type="EMBL" id="JAVDRD010000004">
    <property type="protein sequence ID" value="MDR6511020.1"/>
    <property type="molecule type" value="Genomic_DNA"/>
</dbReference>
<sequence length="207" mass="21744">MKTRRVLTDRQSAVPALAEAFREHGFEGASLAVLSKATGLGKGSLYNFFPGGKEEMMAAVLDNIDAWFVDAIFQPLEDGPDPQAAIIAMFADVTAYFRSGRRVCIVGCLGLNSAGQAFSGKLAGYFARWIKALAQCLEKGGVRQGLALALAEEAVSGIQGAIVLARALDEAASFQRIVARLQATLLAALAASPHAGTAPDTVTKDET</sequence>
<evidence type="ECO:0000256" key="1">
    <source>
        <dbReference type="ARBA" id="ARBA00023015"/>
    </source>
</evidence>
<dbReference type="PROSITE" id="PS50977">
    <property type="entry name" value="HTH_TETR_2"/>
    <property type="match status" value="1"/>
</dbReference>
<evidence type="ECO:0000256" key="3">
    <source>
        <dbReference type="ARBA" id="ARBA00023163"/>
    </source>
</evidence>
<keyword evidence="2 4" id="KW-0238">DNA-binding</keyword>
<dbReference type="SUPFAM" id="SSF46689">
    <property type="entry name" value="Homeodomain-like"/>
    <property type="match status" value="1"/>
</dbReference>
<dbReference type="SUPFAM" id="SSF48498">
    <property type="entry name" value="Tetracyclin repressor-like, C-terminal domain"/>
    <property type="match status" value="1"/>
</dbReference>
<accession>A0ABU1ML06</accession>
<keyword evidence="1" id="KW-0805">Transcription regulation</keyword>
<dbReference type="PANTHER" id="PTHR47506:SF1">
    <property type="entry name" value="HTH-TYPE TRANSCRIPTIONAL REGULATOR YJDC"/>
    <property type="match status" value="1"/>
</dbReference>
<evidence type="ECO:0000313" key="7">
    <source>
        <dbReference type="Proteomes" id="UP001184150"/>
    </source>
</evidence>
<feature type="domain" description="HTH tetR-type" evidence="5">
    <location>
        <begin position="7"/>
        <end position="67"/>
    </location>
</feature>
<evidence type="ECO:0000259" key="5">
    <source>
        <dbReference type="PROSITE" id="PS50977"/>
    </source>
</evidence>
<dbReference type="InterPro" id="IPR001647">
    <property type="entry name" value="HTH_TetR"/>
</dbReference>
<reference evidence="6 7" key="1">
    <citation type="submission" date="2023-07" db="EMBL/GenBank/DDBJ databases">
        <title>Sorghum-associated microbial communities from plants grown in Nebraska, USA.</title>
        <authorList>
            <person name="Schachtman D."/>
        </authorList>
    </citation>
    <scope>NUCLEOTIDE SEQUENCE [LARGE SCALE GENOMIC DNA]</scope>
    <source>
        <strain evidence="6 7">DS1027</strain>
    </source>
</reference>
<dbReference type="Pfam" id="PF21993">
    <property type="entry name" value="TetR_C_13_2"/>
    <property type="match status" value="1"/>
</dbReference>
<protein>
    <submittedName>
        <fullName evidence="6">AcrR family transcriptional regulator</fullName>
    </submittedName>
</protein>
<dbReference type="PANTHER" id="PTHR47506">
    <property type="entry name" value="TRANSCRIPTIONAL REGULATORY PROTEIN"/>
    <property type="match status" value="1"/>
</dbReference>
<dbReference type="Proteomes" id="UP001184150">
    <property type="component" value="Unassembled WGS sequence"/>
</dbReference>
<dbReference type="Pfam" id="PF00440">
    <property type="entry name" value="TetR_N"/>
    <property type="match status" value="1"/>
</dbReference>
<organism evidence="6 7">
    <name type="scientific">Novosphingobium capsulatum</name>
    <dbReference type="NCBI Taxonomy" id="13688"/>
    <lineage>
        <taxon>Bacteria</taxon>
        <taxon>Pseudomonadati</taxon>
        <taxon>Pseudomonadota</taxon>
        <taxon>Alphaproteobacteria</taxon>
        <taxon>Sphingomonadales</taxon>
        <taxon>Sphingomonadaceae</taxon>
        <taxon>Novosphingobium</taxon>
    </lineage>
</organism>
<dbReference type="InterPro" id="IPR009057">
    <property type="entry name" value="Homeodomain-like_sf"/>
</dbReference>
<dbReference type="InterPro" id="IPR036271">
    <property type="entry name" value="Tet_transcr_reg_TetR-rel_C_sf"/>
</dbReference>
<comment type="caution">
    <text evidence="6">The sequence shown here is derived from an EMBL/GenBank/DDBJ whole genome shotgun (WGS) entry which is preliminary data.</text>
</comment>
<evidence type="ECO:0000256" key="2">
    <source>
        <dbReference type="ARBA" id="ARBA00023125"/>
    </source>
</evidence>
<proteinExistence type="predicted"/>
<dbReference type="RefSeq" id="WP_309805000.1">
    <property type="nucleotide sequence ID" value="NZ_JAVDRD010000004.1"/>
</dbReference>
<keyword evidence="7" id="KW-1185">Reference proteome</keyword>
<gene>
    <name evidence="6" type="ORF">J2792_001892</name>
</gene>
<dbReference type="Gene3D" id="1.10.357.10">
    <property type="entry name" value="Tetracycline Repressor, domain 2"/>
    <property type="match status" value="1"/>
</dbReference>
<evidence type="ECO:0000313" key="6">
    <source>
        <dbReference type="EMBL" id="MDR6511020.1"/>
    </source>
</evidence>
<dbReference type="InterPro" id="IPR054156">
    <property type="entry name" value="YxaF_TetR_C"/>
</dbReference>
<evidence type="ECO:0000256" key="4">
    <source>
        <dbReference type="PROSITE-ProRule" id="PRU00335"/>
    </source>
</evidence>
<name>A0ABU1ML06_9SPHN</name>